<dbReference type="SUPFAM" id="SSF49363">
    <property type="entry name" value="Purple acid phosphatase, N-terminal domain"/>
    <property type="match status" value="1"/>
</dbReference>
<name>A0ABT7INW4_9BURK</name>
<dbReference type="InterPro" id="IPR029052">
    <property type="entry name" value="Metallo-depent_PP-like"/>
</dbReference>
<proteinExistence type="predicted"/>
<keyword evidence="3" id="KW-0378">Hydrolase</keyword>
<organism evidence="3 4">
    <name type="scientific">Mesosutterella faecium</name>
    <dbReference type="NCBI Taxonomy" id="2925194"/>
    <lineage>
        <taxon>Bacteria</taxon>
        <taxon>Pseudomonadati</taxon>
        <taxon>Pseudomonadota</taxon>
        <taxon>Betaproteobacteria</taxon>
        <taxon>Burkholderiales</taxon>
        <taxon>Sutterellaceae</taxon>
        <taxon>Mesosutterella</taxon>
    </lineage>
</organism>
<dbReference type="RefSeq" id="WP_243377706.1">
    <property type="nucleotide sequence ID" value="NZ_JAKZJU020000001.1"/>
</dbReference>
<dbReference type="SUPFAM" id="SSF56300">
    <property type="entry name" value="Metallo-dependent phosphatases"/>
    <property type="match status" value="1"/>
</dbReference>
<keyword evidence="4" id="KW-1185">Reference proteome</keyword>
<evidence type="ECO:0000313" key="3">
    <source>
        <dbReference type="EMBL" id="MDL2060068.1"/>
    </source>
</evidence>
<evidence type="ECO:0000259" key="2">
    <source>
        <dbReference type="Pfam" id="PF00149"/>
    </source>
</evidence>
<reference evidence="3" key="1">
    <citation type="submission" date="2023-03" db="EMBL/GenBank/DDBJ databases">
        <title>Mesosutterella sp. nov. isolated from porcine feces.</title>
        <authorList>
            <person name="Yu S."/>
        </authorList>
    </citation>
    <scope>NUCLEOTIDE SEQUENCE</scope>
    <source>
        <strain evidence="3">AGMB02718</strain>
    </source>
</reference>
<dbReference type="CDD" id="cd00063">
    <property type="entry name" value="FN3"/>
    <property type="match status" value="1"/>
</dbReference>
<dbReference type="PANTHER" id="PTHR22953:SF153">
    <property type="entry name" value="PURPLE ACID PHOSPHATASE"/>
    <property type="match status" value="1"/>
</dbReference>
<dbReference type="InterPro" id="IPR039331">
    <property type="entry name" value="PAPs-like"/>
</dbReference>
<evidence type="ECO:0000313" key="4">
    <source>
        <dbReference type="Proteomes" id="UP001165481"/>
    </source>
</evidence>
<evidence type="ECO:0000256" key="1">
    <source>
        <dbReference type="ARBA" id="ARBA00022729"/>
    </source>
</evidence>
<dbReference type="InterPro" id="IPR004843">
    <property type="entry name" value="Calcineurin-like_PHP"/>
</dbReference>
<dbReference type="PANTHER" id="PTHR22953">
    <property type="entry name" value="ACID PHOSPHATASE RELATED"/>
    <property type="match status" value="1"/>
</dbReference>
<keyword evidence="1" id="KW-0732">Signal</keyword>
<gene>
    <name evidence="3" type="ORF">MUN46_008995</name>
</gene>
<comment type="caution">
    <text evidence="3">The sequence shown here is derived from an EMBL/GenBank/DDBJ whole genome shotgun (WGS) entry which is preliminary data.</text>
</comment>
<feature type="domain" description="Calcineurin-like phosphoesterase" evidence="2">
    <location>
        <begin position="143"/>
        <end position="350"/>
    </location>
</feature>
<dbReference type="InterPro" id="IPR006311">
    <property type="entry name" value="TAT_signal"/>
</dbReference>
<sequence>MDKGLLAITRRRLLTGAAAGSAALLAGCASGEGAVRAEPDGKKGGLAGAFHTPHLTVGADTARSVTVEWVNPGVDRLELRAAGSGTLLKSIESPARGVTLEGLGFPLHAVQLTGLDPAASYEYRIGESGRWHGFRTASDSAVRALVFTDTQSKDLFKTWKKIYRAAQKQQPGADFSTVLGDLVDMGSKLGYWEDWFAAVRPGAMSQPIAPVMGNHECYRMRPGERHFSRTFPAPYLEFFTVPGNGVPGLERWFYTFDSGPVHFVVLNTQWLDAEDFRPGLLASMKAWFLEKGRKTDRPWTVVLMHKDIMHYPSAKKPGLKVGFSKTGRALMPLFEDSGVDLVLAGHLHTYRRRGHIRNFRRAASGPCYFVCGVAGNLPHDIAAVHKLDIVRGTRPELGNYLLLEADSGRLSVKCFLPDGREFDRAELVKKGGAA</sequence>
<dbReference type="GO" id="GO:0016787">
    <property type="term" value="F:hydrolase activity"/>
    <property type="evidence" value="ECO:0007669"/>
    <property type="project" value="UniProtKB-KW"/>
</dbReference>
<dbReference type="Proteomes" id="UP001165481">
    <property type="component" value="Unassembled WGS sequence"/>
</dbReference>
<dbReference type="Gene3D" id="3.60.21.10">
    <property type="match status" value="1"/>
</dbReference>
<dbReference type="PROSITE" id="PS51257">
    <property type="entry name" value="PROKAR_LIPOPROTEIN"/>
    <property type="match status" value="1"/>
</dbReference>
<dbReference type="InterPro" id="IPR003961">
    <property type="entry name" value="FN3_dom"/>
</dbReference>
<dbReference type="PROSITE" id="PS51318">
    <property type="entry name" value="TAT"/>
    <property type="match status" value="1"/>
</dbReference>
<dbReference type="EMBL" id="JAKZJU020000001">
    <property type="protein sequence ID" value="MDL2060068.1"/>
    <property type="molecule type" value="Genomic_DNA"/>
</dbReference>
<dbReference type="InterPro" id="IPR008963">
    <property type="entry name" value="Purple_acid_Pase-like_N"/>
</dbReference>
<protein>
    <submittedName>
        <fullName evidence="3">Metallophosphoesterase family protein</fullName>
        <ecNumber evidence="3">3.1.-.-</ecNumber>
    </submittedName>
</protein>
<dbReference type="EC" id="3.1.-.-" evidence="3"/>
<accession>A0ABT7INW4</accession>
<dbReference type="Pfam" id="PF00149">
    <property type="entry name" value="Metallophos"/>
    <property type="match status" value="1"/>
</dbReference>